<evidence type="ECO:0000256" key="7">
    <source>
        <dbReference type="ARBA" id="ARBA00023125"/>
    </source>
</evidence>
<dbReference type="AlphaFoldDB" id="A0ABD2QL85"/>
<evidence type="ECO:0000256" key="11">
    <source>
        <dbReference type="PROSITE-ProRule" id="PRU00042"/>
    </source>
</evidence>
<keyword evidence="4 11" id="KW-0863">Zinc-finger</keyword>
<evidence type="ECO:0000256" key="2">
    <source>
        <dbReference type="ARBA" id="ARBA00022723"/>
    </source>
</evidence>
<keyword evidence="15" id="KW-1185">Reference proteome</keyword>
<feature type="domain" description="C2H2-type" evidence="13">
    <location>
        <begin position="319"/>
        <end position="348"/>
    </location>
</feature>
<feature type="region of interest" description="Disordered" evidence="12">
    <location>
        <begin position="232"/>
        <end position="283"/>
    </location>
</feature>
<dbReference type="InterPro" id="IPR036236">
    <property type="entry name" value="Znf_C2H2_sf"/>
</dbReference>
<evidence type="ECO:0000313" key="15">
    <source>
        <dbReference type="Proteomes" id="UP001626550"/>
    </source>
</evidence>
<dbReference type="SUPFAM" id="SSF57667">
    <property type="entry name" value="beta-beta-alpha zinc fingers"/>
    <property type="match status" value="1"/>
</dbReference>
<feature type="compositionally biased region" description="Low complexity" evidence="12">
    <location>
        <begin position="237"/>
        <end position="256"/>
    </location>
</feature>
<gene>
    <name evidence="14" type="primary">PRDM9</name>
    <name evidence="14" type="ORF">Ciccas_001034</name>
</gene>
<dbReference type="GO" id="GO:0003677">
    <property type="term" value="F:DNA binding"/>
    <property type="evidence" value="ECO:0007669"/>
    <property type="project" value="UniProtKB-KW"/>
</dbReference>
<keyword evidence="3" id="KW-0677">Repeat</keyword>
<evidence type="ECO:0000256" key="3">
    <source>
        <dbReference type="ARBA" id="ARBA00022737"/>
    </source>
</evidence>
<comment type="subcellular location">
    <subcellularLocation>
        <location evidence="1">Nucleus</location>
    </subcellularLocation>
</comment>
<feature type="region of interest" description="Disordered" evidence="12">
    <location>
        <begin position="1"/>
        <end position="27"/>
    </location>
</feature>
<feature type="compositionally biased region" description="Polar residues" evidence="12">
    <location>
        <begin position="85"/>
        <end position="116"/>
    </location>
</feature>
<sequence length="428" mass="47433">MASSVQVTQQNSRGSPPSPQNTPVTCINSTPLSLLTMQCQKLPQVMPNYGSPDLQNSSSSSGLKVSESSADSSSFNDPLCLRMDASNSSNSFDEPFRQNNNSHLESSPSTLEACSSQQSKNSASLPFIDSATRAAAVYAFAALSATRQNESADSTNPYSSNNNFPQYLQESQQNSNSWYFGESSPAHSQPNQYEENWSQQNYFGETTGSTIFSSDSYRNFLAMAAAAQRQKDLLSVHQQSHTPHQPQQQQFFAPSPEVSASSTPISAGNKRSLAMSRTAPPTKKYSSKATCDCPNCKEADLVAISNPMMAMEMRRTNNHSCHVPGCGKVYNKTSHLKAHLRWHTGERPFVCNWLLCGKRFSRSDDLQKHVKTHTGERKFICPQCHKQFPNDDVLGEHLQTQECLKLLPRSRNTPPQDIRSLESHFKID</sequence>
<name>A0ABD2QL85_9PLAT</name>
<keyword evidence="7" id="KW-0238">DNA-binding</keyword>
<accession>A0ABD2QL85</accession>
<evidence type="ECO:0000256" key="10">
    <source>
        <dbReference type="ARBA" id="ARBA00038409"/>
    </source>
</evidence>
<keyword evidence="5" id="KW-0862">Zinc</keyword>
<proteinExistence type="inferred from homology"/>
<evidence type="ECO:0000256" key="8">
    <source>
        <dbReference type="ARBA" id="ARBA00023163"/>
    </source>
</evidence>
<evidence type="ECO:0000256" key="6">
    <source>
        <dbReference type="ARBA" id="ARBA00023015"/>
    </source>
</evidence>
<dbReference type="FunFam" id="3.30.160.60:FF:000077">
    <property type="entry name" value="Sp8 transcription factor"/>
    <property type="match status" value="1"/>
</dbReference>
<evidence type="ECO:0000256" key="12">
    <source>
        <dbReference type="SAM" id="MobiDB-lite"/>
    </source>
</evidence>
<dbReference type="Proteomes" id="UP001626550">
    <property type="component" value="Unassembled WGS sequence"/>
</dbReference>
<dbReference type="Gene3D" id="3.30.160.60">
    <property type="entry name" value="Classic Zinc Finger"/>
    <property type="match status" value="3"/>
</dbReference>
<dbReference type="EMBL" id="JBJKFK010000063">
    <property type="protein sequence ID" value="KAL3320298.1"/>
    <property type="molecule type" value="Genomic_DNA"/>
</dbReference>
<keyword evidence="2" id="KW-0479">Metal-binding</keyword>
<organism evidence="14 15">
    <name type="scientific">Cichlidogyrus casuarinus</name>
    <dbReference type="NCBI Taxonomy" id="1844966"/>
    <lineage>
        <taxon>Eukaryota</taxon>
        <taxon>Metazoa</taxon>
        <taxon>Spiralia</taxon>
        <taxon>Lophotrochozoa</taxon>
        <taxon>Platyhelminthes</taxon>
        <taxon>Monogenea</taxon>
        <taxon>Monopisthocotylea</taxon>
        <taxon>Dactylogyridea</taxon>
        <taxon>Ancyrocephalidae</taxon>
        <taxon>Cichlidogyrus</taxon>
    </lineage>
</organism>
<dbReference type="InterPro" id="IPR013087">
    <property type="entry name" value="Znf_C2H2_type"/>
</dbReference>
<dbReference type="SMART" id="SM00355">
    <property type="entry name" value="ZnF_C2H2"/>
    <property type="match status" value="3"/>
</dbReference>
<comment type="caution">
    <text evidence="14">The sequence shown here is derived from an EMBL/GenBank/DDBJ whole genome shotgun (WGS) entry which is preliminary data.</text>
</comment>
<dbReference type="GO" id="GO:0008270">
    <property type="term" value="F:zinc ion binding"/>
    <property type="evidence" value="ECO:0007669"/>
    <property type="project" value="UniProtKB-KW"/>
</dbReference>
<feature type="domain" description="C2H2-type" evidence="13">
    <location>
        <begin position="349"/>
        <end position="378"/>
    </location>
</feature>
<keyword evidence="9" id="KW-0539">Nucleus</keyword>
<evidence type="ECO:0000259" key="13">
    <source>
        <dbReference type="PROSITE" id="PS50157"/>
    </source>
</evidence>
<dbReference type="GO" id="GO:0005634">
    <property type="term" value="C:nucleus"/>
    <property type="evidence" value="ECO:0007669"/>
    <property type="project" value="UniProtKB-SubCell"/>
</dbReference>
<feature type="region of interest" description="Disordered" evidence="12">
    <location>
        <begin position="46"/>
        <end position="116"/>
    </location>
</feature>
<dbReference type="PROSITE" id="PS50157">
    <property type="entry name" value="ZINC_FINGER_C2H2_2"/>
    <property type="match status" value="2"/>
</dbReference>
<keyword evidence="8" id="KW-0804">Transcription</keyword>
<dbReference type="PANTHER" id="PTHR23235">
    <property type="entry name" value="KRUEPPEL-LIKE TRANSCRIPTION FACTOR"/>
    <property type="match status" value="1"/>
</dbReference>
<dbReference type="Pfam" id="PF00096">
    <property type="entry name" value="zf-C2H2"/>
    <property type="match status" value="2"/>
</dbReference>
<keyword evidence="6" id="KW-0805">Transcription regulation</keyword>
<dbReference type="FunFam" id="3.30.160.60:FF:000014">
    <property type="entry name" value="Transcription factor Sp3"/>
    <property type="match status" value="1"/>
</dbReference>
<reference evidence="14 15" key="1">
    <citation type="submission" date="2024-11" db="EMBL/GenBank/DDBJ databases">
        <title>Adaptive evolution of stress response genes in parasites aligns with host niche diversity.</title>
        <authorList>
            <person name="Hahn C."/>
            <person name="Resl P."/>
        </authorList>
    </citation>
    <scope>NUCLEOTIDE SEQUENCE [LARGE SCALE GENOMIC DNA]</scope>
    <source>
        <strain evidence="14">EGGRZ-B1_66</strain>
        <tissue evidence="14">Body</tissue>
    </source>
</reference>
<evidence type="ECO:0000256" key="5">
    <source>
        <dbReference type="ARBA" id="ARBA00022833"/>
    </source>
</evidence>
<dbReference type="PANTHER" id="PTHR23235:SF177">
    <property type="entry name" value="C2H2-TYPE DOMAIN-CONTAINING PROTEIN"/>
    <property type="match status" value="1"/>
</dbReference>
<protein>
    <submittedName>
        <fullName evidence="14">Histone-lysine N-methyltransferase prdm9</fullName>
    </submittedName>
</protein>
<feature type="compositionally biased region" description="Low complexity" evidence="12">
    <location>
        <begin position="57"/>
        <end position="74"/>
    </location>
</feature>
<evidence type="ECO:0000256" key="1">
    <source>
        <dbReference type="ARBA" id="ARBA00004123"/>
    </source>
</evidence>
<dbReference type="PROSITE" id="PS00028">
    <property type="entry name" value="ZINC_FINGER_C2H2_1"/>
    <property type="match status" value="2"/>
</dbReference>
<comment type="similarity">
    <text evidence="10">Belongs to the Sp1 C2H2-type zinc-finger protein family.</text>
</comment>
<evidence type="ECO:0000256" key="9">
    <source>
        <dbReference type="ARBA" id="ARBA00023242"/>
    </source>
</evidence>
<evidence type="ECO:0000313" key="14">
    <source>
        <dbReference type="EMBL" id="KAL3320298.1"/>
    </source>
</evidence>
<evidence type="ECO:0000256" key="4">
    <source>
        <dbReference type="ARBA" id="ARBA00022771"/>
    </source>
</evidence>